<proteinExistence type="predicted"/>
<accession>A0A7Y9J867</accession>
<evidence type="ECO:0008006" key="7">
    <source>
        <dbReference type="Google" id="ProtNLM"/>
    </source>
</evidence>
<dbReference type="InterPro" id="IPR042261">
    <property type="entry name" value="Lsr2-like_dimerization"/>
</dbReference>
<reference evidence="5 6" key="1">
    <citation type="submission" date="2020-07" db="EMBL/GenBank/DDBJ databases">
        <title>Sequencing the genomes of 1000 actinobacteria strains.</title>
        <authorList>
            <person name="Klenk H.-P."/>
        </authorList>
    </citation>
    <scope>NUCLEOTIDE SEQUENCE [LARGE SCALE GENOMIC DNA]</scope>
    <source>
        <strain evidence="5 6">DSM 45772</strain>
    </source>
</reference>
<name>A0A7Y9J867_9PSEU</name>
<feature type="compositionally biased region" description="Low complexity" evidence="2">
    <location>
        <begin position="78"/>
        <end position="90"/>
    </location>
</feature>
<keyword evidence="1" id="KW-0238">DNA-binding</keyword>
<protein>
    <recommendedName>
        <fullName evidence="7">Lsr2 protein</fullName>
    </recommendedName>
</protein>
<organism evidence="5 6">
    <name type="scientific">Actinomycetospora corticicola</name>
    <dbReference type="NCBI Taxonomy" id="663602"/>
    <lineage>
        <taxon>Bacteria</taxon>
        <taxon>Bacillati</taxon>
        <taxon>Actinomycetota</taxon>
        <taxon>Actinomycetes</taxon>
        <taxon>Pseudonocardiales</taxon>
        <taxon>Pseudonocardiaceae</taxon>
        <taxon>Actinomycetospora</taxon>
    </lineage>
</organism>
<evidence type="ECO:0000256" key="2">
    <source>
        <dbReference type="SAM" id="MobiDB-lite"/>
    </source>
</evidence>
<dbReference type="Pfam" id="PF11774">
    <property type="entry name" value="Lsr2"/>
    <property type="match status" value="1"/>
</dbReference>
<evidence type="ECO:0000313" key="6">
    <source>
        <dbReference type="Proteomes" id="UP000535890"/>
    </source>
</evidence>
<evidence type="ECO:0000256" key="1">
    <source>
        <dbReference type="ARBA" id="ARBA00023125"/>
    </source>
</evidence>
<feature type="domain" description="Lsr2 dimerization" evidence="3">
    <location>
        <begin position="15"/>
        <end position="70"/>
    </location>
</feature>
<dbReference type="EMBL" id="JACCBN010000001">
    <property type="protein sequence ID" value="NYD39130.1"/>
    <property type="molecule type" value="Genomic_DNA"/>
</dbReference>
<gene>
    <name evidence="5" type="ORF">BJ983_005232</name>
</gene>
<comment type="caution">
    <text evidence="5">The sequence shown here is derived from an EMBL/GenBank/DDBJ whole genome shotgun (WGS) entry which is preliminary data.</text>
</comment>
<dbReference type="Gene3D" id="4.10.320.10">
    <property type="entry name" value="E3-binding domain"/>
    <property type="match status" value="1"/>
</dbReference>
<evidence type="ECO:0000259" key="4">
    <source>
        <dbReference type="Pfam" id="PF23359"/>
    </source>
</evidence>
<evidence type="ECO:0000259" key="3">
    <source>
        <dbReference type="Pfam" id="PF11774"/>
    </source>
</evidence>
<dbReference type="GO" id="GO:0016746">
    <property type="term" value="F:acyltransferase activity"/>
    <property type="evidence" value="ECO:0007669"/>
    <property type="project" value="InterPro"/>
</dbReference>
<dbReference type="InterPro" id="IPR036625">
    <property type="entry name" value="E3-bd_dom_sf"/>
</dbReference>
<feature type="region of interest" description="Disordered" evidence="2">
    <location>
        <begin position="71"/>
        <end position="101"/>
    </location>
</feature>
<feature type="domain" description="Lsr2 DNA-binding" evidence="4">
    <location>
        <begin position="99"/>
        <end position="134"/>
    </location>
</feature>
<dbReference type="Proteomes" id="UP000535890">
    <property type="component" value="Unassembled WGS sequence"/>
</dbReference>
<dbReference type="GO" id="GO:0003677">
    <property type="term" value="F:DNA binding"/>
    <property type="evidence" value="ECO:0007669"/>
    <property type="project" value="UniProtKB-KW"/>
</dbReference>
<dbReference type="InterPro" id="IPR055370">
    <property type="entry name" value="Lsr2_DNA-bd"/>
</dbReference>
<keyword evidence="6" id="KW-1185">Reference proteome</keyword>
<dbReference type="AlphaFoldDB" id="A0A7Y9J867"/>
<evidence type="ECO:0000313" key="5">
    <source>
        <dbReference type="EMBL" id="NYD39130.1"/>
    </source>
</evidence>
<dbReference type="InterPro" id="IPR024412">
    <property type="entry name" value="Lsr2_dim_dom"/>
</dbReference>
<sequence length="136" mass="14742">MTAVRGVVEGIHRVAQKVVVSLVDDLDETEADETVEFGIDGTTYEIDLSDANASKLRDELADYVAHARKVSGRRRSGGARAAAAPAAPVRKGGGRASVDREQNQAIREWARKNDFTVSERGRIPSEVSEAYHKAHA</sequence>
<dbReference type="Pfam" id="PF23359">
    <property type="entry name" value="Lsr2_DNA-bd"/>
    <property type="match status" value="1"/>
</dbReference>
<dbReference type="Gene3D" id="3.30.60.230">
    <property type="entry name" value="Lsr2, dimerization domain"/>
    <property type="match status" value="1"/>
</dbReference>